<gene>
    <name evidence="2" type="ORF">CcCBS67573_g01404</name>
</gene>
<accession>A0A507FM36</accession>
<organism evidence="2 3">
    <name type="scientific">Chytriomyces confervae</name>
    <dbReference type="NCBI Taxonomy" id="246404"/>
    <lineage>
        <taxon>Eukaryota</taxon>
        <taxon>Fungi</taxon>
        <taxon>Fungi incertae sedis</taxon>
        <taxon>Chytridiomycota</taxon>
        <taxon>Chytridiomycota incertae sedis</taxon>
        <taxon>Chytridiomycetes</taxon>
        <taxon>Chytridiales</taxon>
        <taxon>Chytriomycetaceae</taxon>
        <taxon>Chytriomyces</taxon>
    </lineage>
</organism>
<comment type="caution">
    <text evidence="2">The sequence shown here is derived from an EMBL/GenBank/DDBJ whole genome shotgun (WGS) entry which is preliminary data.</text>
</comment>
<keyword evidence="1" id="KW-0175">Coiled coil</keyword>
<sequence>MSELGCVAANSRAAALTEMLDSLDRELEQIDECIARSKSMSQQRRKGVCISQLHSSAVLSGNLPTLDQTYDQTSEASREKFFLLTTEADLFVFQNSNRDTVSDAFLSIQACSGYWHETCHSWVLQVIGSMQQYHGGLWIQDTWYLQVVSSHGLLLWLNAINKTIVTATDVRMKRPHSLVPRSMDRDSYTTLRSFPPLTHGTFNEQLPLLRDSPSPYLAAASASQHEMIQEVISRDAVSPDLVITPMEPTIVSLPRPVSVASKQSEKKHRSATVKIFKWWESISCKPSSQQAL</sequence>
<feature type="coiled-coil region" evidence="1">
    <location>
        <begin position="6"/>
        <end position="33"/>
    </location>
</feature>
<evidence type="ECO:0000313" key="2">
    <source>
        <dbReference type="EMBL" id="TPX77322.1"/>
    </source>
</evidence>
<proteinExistence type="predicted"/>
<dbReference type="EMBL" id="QEAP01000023">
    <property type="protein sequence ID" value="TPX77322.1"/>
    <property type="molecule type" value="Genomic_DNA"/>
</dbReference>
<evidence type="ECO:0000256" key="1">
    <source>
        <dbReference type="SAM" id="Coils"/>
    </source>
</evidence>
<dbReference type="Proteomes" id="UP000320333">
    <property type="component" value="Unassembled WGS sequence"/>
</dbReference>
<protein>
    <submittedName>
        <fullName evidence="2">Uncharacterized protein</fullName>
    </submittedName>
</protein>
<evidence type="ECO:0000313" key="3">
    <source>
        <dbReference type="Proteomes" id="UP000320333"/>
    </source>
</evidence>
<dbReference type="AlphaFoldDB" id="A0A507FM36"/>
<keyword evidence="3" id="KW-1185">Reference proteome</keyword>
<reference evidence="2 3" key="1">
    <citation type="journal article" date="2019" name="Sci. Rep.">
        <title>Comparative genomics of chytrid fungi reveal insights into the obligate biotrophic and pathogenic lifestyle of Synchytrium endobioticum.</title>
        <authorList>
            <person name="van de Vossenberg B.T.L.H."/>
            <person name="Warris S."/>
            <person name="Nguyen H.D.T."/>
            <person name="van Gent-Pelzer M.P.E."/>
            <person name="Joly D.L."/>
            <person name="van de Geest H.C."/>
            <person name="Bonants P.J.M."/>
            <person name="Smith D.S."/>
            <person name="Levesque C.A."/>
            <person name="van der Lee T.A.J."/>
        </authorList>
    </citation>
    <scope>NUCLEOTIDE SEQUENCE [LARGE SCALE GENOMIC DNA]</scope>
    <source>
        <strain evidence="2 3">CBS 675.73</strain>
    </source>
</reference>
<name>A0A507FM36_9FUNG</name>
<dbReference type="OrthoDB" id="10309787at2759"/>